<name>L0DFD1_SINAD</name>
<dbReference type="HOGENOM" id="CLU_579880_0_0_0"/>
<dbReference type="eggNOG" id="ENOG50313TG">
    <property type="taxonomic scope" value="Bacteria"/>
</dbReference>
<feature type="chain" id="PRO_5003940119" description="DUF3160 domain-containing protein" evidence="1">
    <location>
        <begin position="28"/>
        <end position="471"/>
    </location>
</feature>
<evidence type="ECO:0008006" key="4">
    <source>
        <dbReference type="Google" id="ProtNLM"/>
    </source>
</evidence>
<evidence type="ECO:0000256" key="1">
    <source>
        <dbReference type="SAM" id="SignalP"/>
    </source>
</evidence>
<gene>
    <name evidence="2" type="ordered locus">Sinac_3252</name>
</gene>
<reference evidence="2 3" key="1">
    <citation type="submission" date="2012-02" db="EMBL/GenBank/DDBJ databases">
        <title>Complete sequence of chromosome of Singulisphaera acidiphila DSM 18658.</title>
        <authorList>
            <consortium name="US DOE Joint Genome Institute (JGI-PGF)"/>
            <person name="Lucas S."/>
            <person name="Copeland A."/>
            <person name="Lapidus A."/>
            <person name="Glavina del Rio T."/>
            <person name="Dalin E."/>
            <person name="Tice H."/>
            <person name="Bruce D."/>
            <person name="Goodwin L."/>
            <person name="Pitluck S."/>
            <person name="Peters L."/>
            <person name="Ovchinnikova G."/>
            <person name="Chertkov O."/>
            <person name="Kyrpides N."/>
            <person name="Mavromatis K."/>
            <person name="Ivanova N."/>
            <person name="Brettin T."/>
            <person name="Detter J.C."/>
            <person name="Han C."/>
            <person name="Larimer F."/>
            <person name="Land M."/>
            <person name="Hauser L."/>
            <person name="Markowitz V."/>
            <person name="Cheng J.-F."/>
            <person name="Hugenholtz P."/>
            <person name="Woyke T."/>
            <person name="Wu D."/>
            <person name="Tindall B."/>
            <person name="Pomrenke H."/>
            <person name="Brambilla E."/>
            <person name="Klenk H.-P."/>
            <person name="Eisen J.A."/>
        </authorList>
    </citation>
    <scope>NUCLEOTIDE SEQUENCE [LARGE SCALE GENOMIC DNA]</scope>
    <source>
        <strain evidence="3">ATCC BAA-1392 / DSM 18658 / VKM B-2454 / MOB10</strain>
    </source>
</reference>
<keyword evidence="1" id="KW-0732">Signal</keyword>
<dbReference type="EMBL" id="CP003364">
    <property type="protein sequence ID" value="AGA27523.1"/>
    <property type="molecule type" value="Genomic_DNA"/>
</dbReference>
<organism evidence="2 3">
    <name type="scientific">Singulisphaera acidiphila (strain ATCC BAA-1392 / DSM 18658 / VKM B-2454 / MOB10)</name>
    <dbReference type="NCBI Taxonomy" id="886293"/>
    <lineage>
        <taxon>Bacteria</taxon>
        <taxon>Pseudomonadati</taxon>
        <taxon>Planctomycetota</taxon>
        <taxon>Planctomycetia</taxon>
        <taxon>Isosphaerales</taxon>
        <taxon>Isosphaeraceae</taxon>
        <taxon>Singulisphaera</taxon>
    </lineage>
</organism>
<dbReference type="AlphaFoldDB" id="L0DFD1"/>
<dbReference type="Proteomes" id="UP000010798">
    <property type="component" value="Chromosome"/>
</dbReference>
<feature type="signal peptide" evidence="1">
    <location>
        <begin position="1"/>
        <end position="27"/>
    </location>
</feature>
<dbReference type="RefSeq" id="WP_015246669.1">
    <property type="nucleotide sequence ID" value="NC_019892.1"/>
</dbReference>
<dbReference type="OrthoDB" id="278035at2"/>
<dbReference type="KEGG" id="saci:Sinac_3252"/>
<sequence length="471" mass="52457">MLLTFRSCFATGACALAAALAGPTALGADPQIKVLSISPSPAPIPALRHRLLLLESERTPGDAAPIYLRLTGEVPAENLRDLREKPLAWLALPLDLFPTAQARKFVDEWRPKLLQIEYGARRETCEWNYTLPEERERVIEIGLPEIQTMRTWVRLVALKARVEIAEHHNEEAARTIETGLSFSRHVGNGPFLINAMVGVASAQVMLDQVDELLSQPDAPNLYWSLTALPHPLVGMRKALANEYKMCEWILPEMTDLGQARTGAEWASRLAKFQGRIHKLAAVYNYNPVKITTQTGKPANIREWVLPEEAREYVKARNNKTDGLNDDQIILMFFAGKYHELYDNVYKSSYLPFPEAERFYHQGAEELNAVKKGPLGLLAHLIASVEDGHRAEAVLDRKVAALRVVEALRLHAAVGGRLPNSLGDVKVVPIPTDPVSGKPFDYRLTGDSATLASPMPKGQEQFGLSYRITLRK</sequence>
<keyword evidence="3" id="KW-1185">Reference proteome</keyword>
<evidence type="ECO:0000313" key="3">
    <source>
        <dbReference type="Proteomes" id="UP000010798"/>
    </source>
</evidence>
<proteinExistence type="predicted"/>
<accession>L0DFD1</accession>
<evidence type="ECO:0000313" key="2">
    <source>
        <dbReference type="EMBL" id="AGA27523.1"/>
    </source>
</evidence>
<protein>
    <recommendedName>
        <fullName evidence="4">DUF3160 domain-containing protein</fullName>
    </recommendedName>
</protein>
<dbReference type="STRING" id="886293.Sinac_3252"/>